<name>A0A087UM20_STEMI</name>
<proteinExistence type="predicted"/>
<gene>
    <name evidence="1" type="ORF">X975_02765</name>
</gene>
<sequence length="114" mass="13448">MLINFSSSMLRRLIAGPPPPVPRACCLILIYWERTVDFQLFHVLRHSSGVFTAPRPSEFNKFESRNHRLFFSCSVKLRVNFYSLYVWIFFSKLKNQLLLPDCQASPTFLKFSFH</sequence>
<protein>
    <submittedName>
        <fullName evidence="1">Uncharacterized protein</fullName>
    </submittedName>
</protein>
<keyword evidence="2" id="KW-1185">Reference proteome</keyword>
<evidence type="ECO:0000313" key="1">
    <source>
        <dbReference type="EMBL" id="KFM78409.1"/>
    </source>
</evidence>
<reference evidence="1 2" key="1">
    <citation type="submission" date="2013-11" db="EMBL/GenBank/DDBJ databases">
        <title>Genome sequencing of Stegodyphus mimosarum.</title>
        <authorList>
            <person name="Bechsgaard J."/>
        </authorList>
    </citation>
    <scope>NUCLEOTIDE SEQUENCE [LARGE SCALE GENOMIC DNA]</scope>
</reference>
<accession>A0A087UM20</accession>
<dbReference type="Proteomes" id="UP000054359">
    <property type="component" value="Unassembled WGS sequence"/>
</dbReference>
<organism evidence="1 2">
    <name type="scientific">Stegodyphus mimosarum</name>
    <name type="common">African social velvet spider</name>
    <dbReference type="NCBI Taxonomy" id="407821"/>
    <lineage>
        <taxon>Eukaryota</taxon>
        <taxon>Metazoa</taxon>
        <taxon>Ecdysozoa</taxon>
        <taxon>Arthropoda</taxon>
        <taxon>Chelicerata</taxon>
        <taxon>Arachnida</taxon>
        <taxon>Araneae</taxon>
        <taxon>Araneomorphae</taxon>
        <taxon>Entelegynae</taxon>
        <taxon>Eresoidea</taxon>
        <taxon>Eresidae</taxon>
        <taxon>Stegodyphus</taxon>
    </lineage>
</organism>
<dbReference type="EMBL" id="KK120504">
    <property type="protein sequence ID" value="KFM78409.1"/>
    <property type="molecule type" value="Genomic_DNA"/>
</dbReference>
<dbReference type="AlphaFoldDB" id="A0A087UM20"/>
<evidence type="ECO:0000313" key="2">
    <source>
        <dbReference type="Proteomes" id="UP000054359"/>
    </source>
</evidence>
<feature type="non-terminal residue" evidence="1">
    <location>
        <position position="114"/>
    </location>
</feature>